<feature type="compositionally biased region" description="Basic and acidic residues" evidence="1">
    <location>
        <begin position="486"/>
        <end position="501"/>
    </location>
</feature>
<feature type="region of interest" description="Disordered" evidence="1">
    <location>
        <begin position="485"/>
        <end position="504"/>
    </location>
</feature>
<feature type="compositionally biased region" description="Low complexity" evidence="1">
    <location>
        <begin position="52"/>
        <end position="70"/>
    </location>
</feature>
<accession>A0A9Q8PMX5</accession>
<feature type="compositionally biased region" description="Pro residues" evidence="1">
    <location>
        <begin position="29"/>
        <end position="45"/>
    </location>
</feature>
<dbReference type="Proteomes" id="UP000756132">
    <property type="component" value="Chromosome 14"/>
</dbReference>
<evidence type="ECO:0000256" key="1">
    <source>
        <dbReference type="SAM" id="MobiDB-lite"/>
    </source>
</evidence>
<dbReference type="EMBL" id="CP090176">
    <property type="protein sequence ID" value="UJO25411.1"/>
    <property type="molecule type" value="Genomic_DNA"/>
</dbReference>
<keyword evidence="3" id="KW-1185">Reference proteome</keyword>
<gene>
    <name evidence="2" type="ORF">CLAFUR5_14639</name>
</gene>
<feature type="compositionally biased region" description="Basic and acidic residues" evidence="1">
    <location>
        <begin position="180"/>
        <end position="190"/>
    </location>
</feature>
<feature type="region of interest" description="Disordered" evidence="1">
    <location>
        <begin position="176"/>
        <end position="207"/>
    </location>
</feature>
<proteinExistence type="predicted"/>
<dbReference type="AlphaFoldDB" id="A0A9Q8PMX5"/>
<evidence type="ECO:0000313" key="2">
    <source>
        <dbReference type="EMBL" id="UJO25411.1"/>
    </source>
</evidence>
<dbReference type="RefSeq" id="XP_047769777.1">
    <property type="nucleotide sequence ID" value="XM_047913787.1"/>
</dbReference>
<reference evidence="2" key="1">
    <citation type="submission" date="2021-12" db="EMBL/GenBank/DDBJ databases">
        <authorList>
            <person name="Zaccaron A."/>
            <person name="Stergiopoulos I."/>
        </authorList>
    </citation>
    <scope>NUCLEOTIDE SEQUENCE</scope>
    <source>
        <strain evidence="2">Race5_Kim</strain>
    </source>
</reference>
<protein>
    <submittedName>
        <fullName evidence="2">Uncharacterized protein</fullName>
    </submittedName>
</protein>
<evidence type="ECO:0000313" key="3">
    <source>
        <dbReference type="Proteomes" id="UP000756132"/>
    </source>
</evidence>
<name>A0A9Q8PMX5_PASFU</name>
<sequence>MAPTAKDDEGAATLKAMAPKPDEVAATLKPPPTLKPATSKPPPTRDTPAISKSALTAPTASTAPTREAPAPAKPPPPRETPVSGLQQCIADEFKQLMKHEEALQALWQRVKEGEQQQPLSKEVASAGRQYAQQLQAAAVPARQRRRHLLQWDVGRRSLSAKAIQRSDAVIKGWGEGAAAAEEHKHSDDHGQLAQQPKASWQGKEADKAATTLVNPSLGRGELVARRCAMMLIGLVAVLLICYATFHQPRPLTLSNQTLDVLGQPKRITPRISQRLSSIETALQATISDMNGLLAPEAREAYDRAHEYVQRVRQLWVDNGAIFDQPLDMDVRTATRLHEIADYAGNHWWHMSTILSWPALSYVLPTAAAWPWVSNRAGLQMGAVLARHQEDKRLWAQRASEAAAQGRRYLAAAQDELLTAQTLWLPIEAKEALTPEGVEVVAASQRGSVMATQLQNVREKIGEEDMGTSTVLTRVWASSSSSSAAKRSRELLEQDNNKKDGVDDGLAAHNNKIREELLTQPLPELRHWARRIRSVAECRLEPGCSVV</sequence>
<feature type="region of interest" description="Disordered" evidence="1">
    <location>
        <begin position="1"/>
        <end position="83"/>
    </location>
</feature>
<dbReference type="KEGG" id="ffu:CLAFUR5_14639"/>
<reference evidence="2" key="2">
    <citation type="journal article" date="2022" name="Microb. Genom.">
        <title>A chromosome-scale genome assembly of the tomato pathogen Cladosporium fulvum reveals a compartmentalized genome architecture and the presence of a dispensable chromosome.</title>
        <authorList>
            <person name="Zaccaron A.Z."/>
            <person name="Chen L.H."/>
            <person name="Samaras A."/>
            <person name="Stergiopoulos I."/>
        </authorList>
    </citation>
    <scope>NUCLEOTIDE SEQUENCE</scope>
    <source>
        <strain evidence="2">Race5_Kim</strain>
    </source>
</reference>
<organism evidence="2 3">
    <name type="scientific">Passalora fulva</name>
    <name type="common">Tomato leaf mold</name>
    <name type="synonym">Cladosporium fulvum</name>
    <dbReference type="NCBI Taxonomy" id="5499"/>
    <lineage>
        <taxon>Eukaryota</taxon>
        <taxon>Fungi</taxon>
        <taxon>Dikarya</taxon>
        <taxon>Ascomycota</taxon>
        <taxon>Pezizomycotina</taxon>
        <taxon>Dothideomycetes</taxon>
        <taxon>Dothideomycetidae</taxon>
        <taxon>Mycosphaerellales</taxon>
        <taxon>Mycosphaerellaceae</taxon>
        <taxon>Fulvia</taxon>
    </lineage>
</organism>
<dbReference type="GeneID" id="71994517"/>